<dbReference type="EMBL" id="BGZK01000414">
    <property type="protein sequence ID" value="GBP42250.1"/>
    <property type="molecule type" value="Genomic_DNA"/>
</dbReference>
<proteinExistence type="predicted"/>
<protein>
    <submittedName>
        <fullName evidence="2">Uncharacterized protein</fullName>
    </submittedName>
</protein>
<evidence type="ECO:0000256" key="1">
    <source>
        <dbReference type="SAM" id="MobiDB-lite"/>
    </source>
</evidence>
<gene>
    <name evidence="2" type="ORF">EVAR_29848_1</name>
</gene>
<dbReference type="AlphaFoldDB" id="A0A4C1VUP6"/>
<evidence type="ECO:0000313" key="2">
    <source>
        <dbReference type="EMBL" id="GBP42250.1"/>
    </source>
</evidence>
<comment type="caution">
    <text evidence="2">The sequence shown here is derived from an EMBL/GenBank/DDBJ whole genome shotgun (WGS) entry which is preliminary data.</text>
</comment>
<keyword evidence="3" id="KW-1185">Reference proteome</keyword>
<accession>A0A4C1VUP6</accession>
<name>A0A4C1VUP6_EUMVA</name>
<feature type="compositionally biased region" description="Polar residues" evidence="1">
    <location>
        <begin position="61"/>
        <end position="72"/>
    </location>
</feature>
<organism evidence="2 3">
    <name type="scientific">Eumeta variegata</name>
    <name type="common">Bagworm moth</name>
    <name type="synonym">Eumeta japonica</name>
    <dbReference type="NCBI Taxonomy" id="151549"/>
    <lineage>
        <taxon>Eukaryota</taxon>
        <taxon>Metazoa</taxon>
        <taxon>Ecdysozoa</taxon>
        <taxon>Arthropoda</taxon>
        <taxon>Hexapoda</taxon>
        <taxon>Insecta</taxon>
        <taxon>Pterygota</taxon>
        <taxon>Neoptera</taxon>
        <taxon>Endopterygota</taxon>
        <taxon>Lepidoptera</taxon>
        <taxon>Glossata</taxon>
        <taxon>Ditrysia</taxon>
        <taxon>Tineoidea</taxon>
        <taxon>Psychidae</taxon>
        <taxon>Oiketicinae</taxon>
        <taxon>Eumeta</taxon>
    </lineage>
</organism>
<sequence length="129" mass="14239">MCTHILNRIVPAPRPGTGYGMLAIVVINATTTPGPMAKSIHRDTERSVLFDLSRIHIPQLSHGQNRTQNIPAQRQRPRTYQHRSSEDVRSCNKIGAKSSSSSEEIASPDNKLASNAKAVCPLRSSRREI</sequence>
<feature type="region of interest" description="Disordered" evidence="1">
    <location>
        <begin position="59"/>
        <end position="129"/>
    </location>
</feature>
<dbReference type="Proteomes" id="UP000299102">
    <property type="component" value="Unassembled WGS sequence"/>
</dbReference>
<feature type="compositionally biased region" description="Low complexity" evidence="1">
    <location>
        <begin position="93"/>
        <end position="107"/>
    </location>
</feature>
<reference evidence="2 3" key="1">
    <citation type="journal article" date="2019" name="Commun. Biol.">
        <title>The bagworm genome reveals a unique fibroin gene that provides high tensile strength.</title>
        <authorList>
            <person name="Kono N."/>
            <person name="Nakamura H."/>
            <person name="Ohtoshi R."/>
            <person name="Tomita M."/>
            <person name="Numata K."/>
            <person name="Arakawa K."/>
        </authorList>
    </citation>
    <scope>NUCLEOTIDE SEQUENCE [LARGE SCALE GENOMIC DNA]</scope>
</reference>
<evidence type="ECO:0000313" key="3">
    <source>
        <dbReference type="Proteomes" id="UP000299102"/>
    </source>
</evidence>